<reference evidence="8 9" key="1">
    <citation type="submission" date="2017-05" db="EMBL/GenBank/DDBJ databases">
        <authorList>
            <person name="Varghese N."/>
            <person name="Submissions S."/>
        </authorList>
    </citation>
    <scope>NUCLEOTIDE SEQUENCE [LARGE SCALE GENOMIC DNA]</scope>
    <source>
        <strain evidence="8 9">DSM 19036</strain>
    </source>
</reference>
<dbReference type="AlphaFoldDB" id="A0A521BQ44"/>
<evidence type="ECO:0000256" key="2">
    <source>
        <dbReference type="ARBA" id="ARBA00023012"/>
    </source>
</evidence>
<dbReference type="CDD" id="cd00383">
    <property type="entry name" value="trans_reg_C"/>
    <property type="match status" value="1"/>
</dbReference>
<dbReference type="EMBL" id="FXTN01000002">
    <property type="protein sequence ID" value="SMO49284.1"/>
    <property type="molecule type" value="Genomic_DNA"/>
</dbReference>
<protein>
    <submittedName>
        <fullName evidence="8">DNA-binding response regulator, OmpR family, contains REC and winged-helix (WHTH) domain</fullName>
    </submittedName>
</protein>
<dbReference type="Pfam" id="PF00072">
    <property type="entry name" value="Response_reg"/>
    <property type="match status" value="1"/>
</dbReference>
<dbReference type="Proteomes" id="UP000320300">
    <property type="component" value="Unassembled WGS sequence"/>
</dbReference>
<evidence type="ECO:0000256" key="4">
    <source>
        <dbReference type="PROSITE-ProRule" id="PRU00169"/>
    </source>
</evidence>
<dbReference type="SMART" id="SM00862">
    <property type="entry name" value="Trans_reg_C"/>
    <property type="match status" value="1"/>
</dbReference>
<organism evidence="8 9">
    <name type="scientific">Pedobacter westerhofensis</name>
    <dbReference type="NCBI Taxonomy" id="425512"/>
    <lineage>
        <taxon>Bacteria</taxon>
        <taxon>Pseudomonadati</taxon>
        <taxon>Bacteroidota</taxon>
        <taxon>Sphingobacteriia</taxon>
        <taxon>Sphingobacteriales</taxon>
        <taxon>Sphingobacteriaceae</taxon>
        <taxon>Pedobacter</taxon>
    </lineage>
</organism>
<dbReference type="InterPro" id="IPR036388">
    <property type="entry name" value="WH-like_DNA-bd_sf"/>
</dbReference>
<dbReference type="InterPro" id="IPR001867">
    <property type="entry name" value="OmpR/PhoB-type_DNA-bd"/>
</dbReference>
<dbReference type="GO" id="GO:0000976">
    <property type="term" value="F:transcription cis-regulatory region binding"/>
    <property type="evidence" value="ECO:0007669"/>
    <property type="project" value="TreeGrafter"/>
</dbReference>
<dbReference type="Pfam" id="PF00486">
    <property type="entry name" value="Trans_reg_C"/>
    <property type="match status" value="1"/>
</dbReference>
<dbReference type="InterPro" id="IPR001789">
    <property type="entry name" value="Sig_transdc_resp-reg_receiver"/>
</dbReference>
<sequence length="228" mass="25867">MSYKILYAEDEPFLAQIVCDNMSGKGYDVFLAADGMKALELFNEVKPDLCLLDIMMPLKDGYMLAEDIRRLDAGIPIIFLSAKSLDEDVVKGFKTGGNDYLKKPFSIVELMVRIEALLIRFGKGPDQPAQARVFEFGHCRLDTVNQQLKTSTAVYDLSYKEAALLSLLLQHKNDVLERQEALLKIWGDDNIYNANSMNVFITHLRRMLKDEEGIQIMSIRSVGYKLLC</sequence>
<keyword evidence="1 4" id="KW-0597">Phosphoprotein</keyword>
<dbReference type="RefSeq" id="WP_142527185.1">
    <property type="nucleotide sequence ID" value="NZ_CBCSJO010000003.1"/>
</dbReference>
<dbReference type="CDD" id="cd17574">
    <property type="entry name" value="REC_OmpR"/>
    <property type="match status" value="1"/>
</dbReference>
<dbReference type="PANTHER" id="PTHR48111:SF40">
    <property type="entry name" value="PHOSPHATE REGULON TRANSCRIPTIONAL REGULATORY PROTEIN PHOB"/>
    <property type="match status" value="1"/>
</dbReference>
<dbReference type="GO" id="GO:0032993">
    <property type="term" value="C:protein-DNA complex"/>
    <property type="evidence" value="ECO:0007669"/>
    <property type="project" value="TreeGrafter"/>
</dbReference>
<dbReference type="Gene3D" id="3.40.50.2300">
    <property type="match status" value="1"/>
</dbReference>
<keyword evidence="2" id="KW-0902">Two-component regulatory system</keyword>
<dbReference type="SUPFAM" id="SSF52172">
    <property type="entry name" value="CheY-like"/>
    <property type="match status" value="1"/>
</dbReference>
<feature type="modified residue" description="4-aspartylphosphate" evidence="4">
    <location>
        <position position="53"/>
    </location>
</feature>
<dbReference type="InterPro" id="IPR016032">
    <property type="entry name" value="Sig_transdc_resp-reg_C-effctor"/>
</dbReference>
<keyword evidence="3 5" id="KW-0238">DNA-binding</keyword>
<dbReference type="InterPro" id="IPR039420">
    <property type="entry name" value="WalR-like"/>
</dbReference>
<dbReference type="PROSITE" id="PS51755">
    <property type="entry name" value="OMPR_PHOB"/>
    <property type="match status" value="1"/>
</dbReference>
<proteinExistence type="predicted"/>
<evidence type="ECO:0000259" key="7">
    <source>
        <dbReference type="PROSITE" id="PS51755"/>
    </source>
</evidence>
<evidence type="ECO:0000313" key="9">
    <source>
        <dbReference type="Proteomes" id="UP000320300"/>
    </source>
</evidence>
<dbReference type="SUPFAM" id="SSF46894">
    <property type="entry name" value="C-terminal effector domain of the bipartite response regulators"/>
    <property type="match status" value="1"/>
</dbReference>
<dbReference type="GO" id="GO:0005829">
    <property type="term" value="C:cytosol"/>
    <property type="evidence" value="ECO:0007669"/>
    <property type="project" value="TreeGrafter"/>
</dbReference>
<evidence type="ECO:0000256" key="3">
    <source>
        <dbReference type="ARBA" id="ARBA00023125"/>
    </source>
</evidence>
<accession>A0A521BQ44</accession>
<feature type="domain" description="Response regulatory" evidence="6">
    <location>
        <begin position="4"/>
        <end position="118"/>
    </location>
</feature>
<dbReference type="Gene3D" id="6.10.250.690">
    <property type="match status" value="1"/>
</dbReference>
<feature type="DNA-binding region" description="OmpR/PhoB-type" evidence="5">
    <location>
        <begin position="131"/>
        <end position="228"/>
    </location>
</feature>
<evidence type="ECO:0000313" key="8">
    <source>
        <dbReference type="EMBL" id="SMO49284.1"/>
    </source>
</evidence>
<dbReference type="SMART" id="SM00448">
    <property type="entry name" value="REC"/>
    <property type="match status" value="1"/>
</dbReference>
<feature type="domain" description="OmpR/PhoB-type" evidence="7">
    <location>
        <begin position="131"/>
        <end position="228"/>
    </location>
</feature>
<dbReference type="GO" id="GO:0000156">
    <property type="term" value="F:phosphorelay response regulator activity"/>
    <property type="evidence" value="ECO:0007669"/>
    <property type="project" value="TreeGrafter"/>
</dbReference>
<dbReference type="InterPro" id="IPR011006">
    <property type="entry name" value="CheY-like_superfamily"/>
</dbReference>
<keyword evidence="9" id="KW-1185">Reference proteome</keyword>
<dbReference type="PROSITE" id="PS50110">
    <property type="entry name" value="RESPONSE_REGULATORY"/>
    <property type="match status" value="1"/>
</dbReference>
<dbReference type="OrthoDB" id="9790442at2"/>
<evidence type="ECO:0000259" key="6">
    <source>
        <dbReference type="PROSITE" id="PS50110"/>
    </source>
</evidence>
<dbReference type="Gene3D" id="1.10.10.10">
    <property type="entry name" value="Winged helix-like DNA-binding domain superfamily/Winged helix DNA-binding domain"/>
    <property type="match status" value="1"/>
</dbReference>
<name>A0A521BQ44_9SPHI</name>
<evidence type="ECO:0000256" key="1">
    <source>
        <dbReference type="ARBA" id="ARBA00022553"/>
    </source>
</evidence>
<evidence type="ECO:0000256" key="5">
    <source>
        <dbReference type="PROSITE-ProRule" id="PRU01091"/>
    </source>
</evidence>
<dbReference type="GO" id="GO:0006355">
    <property type="term" value="P:regulation of DNA-templated transcription"/>
    <property type="evidence" value="ECO:0007669"/>
    <property type="project" value="InterPro"/>
</dbReference>
<gene>
    <name evidence="8" type="ORF">SAMN06265348_102542</name>
</gene>
<dbReference type="PANTHER" id="PTHR48111">
    <property type="entry name" value="REGULATOR OF RPOS"/>
    <property type="match status" value="1"/>
</dbReference>